<dbReference type="PROSITE" id="PS00065">
    <property type="entry name" value="D_2_HYDROXYACID_DH_1"/>
    <property type="match status" value="1"/>
</dbReference>
<feature type="domain" description="D-isomer specific 2-hydroxyacid dehydrogenase catalytic" evidence="4">
    <location>
        <begin position="5"/>
        <end position="317"/>
    </location>
</feature>
<name>A0A7C8KPD4_9BACI</name>
<dbReference type="PANTHER" id="PTHR10996">
    <property type="entry name" value="2-HYDROXYACID DEHYDROGENASE-RELATED"/>
    <property type="match status" value="1"/>
</dbReference>
<dbReference type="RefSeq" id="WP_153404365.1">
    <property type="nucleotide sequence ID" value="NZ_ML762432.1"/>
</dbReference>
<dbReference type="InterPro" id="IPR029753">
    <property type="entry name" value="D-isomer_DH_CS"/>
</dbReference>
<evidence type="ECO:0000256" key="2">
    <source>
        <dbReference type="ARBA" id="ARBA00023002"/>
    </source>
</evidence>
<dbReference type="FunFam" id="3.40.50.720:FF:000462">
    <property type="entry name" value="Glyoxylate reductase (NADP+)"/>
    <property type="match status" value="1"/>
</dbReference>
<accession>A0A7C8KPD4</accession>
<feature type="domain" description="D-isomer specific 2-hydroxyacid dehydrogenase NAD-binding" evidence="5">
    <location>
        <begin position="108"/>
        <end position="287"/>
    </location>
</feature>
<dbReference type="Pfam" id="PF00389">
    <property type="entry name" value="2-Hacid_dh"/>
    <property type="match status" value="1"/>
</dbReference>
<organism evidence="6 7">
    <name type="scientific">Gracilibacillus oryzae</name>
    <dbReference type="NCBI Taxonomy" id="1672701"/>
    <lineage>
        <taxon>Bacteria</taxon>
        <taxon>Bacillati</taxon>
        <taxon>Bacillota</taxon>
        <taxon>Bacilli</taxon>
        <taxon>Bacillales</taxon>
        <taxon>Bacillaceae</taxon>
        <taxon>Gracilibacillus</taxon>
    </lineage>
</organism>
<dbReference type="GO" id="GO:0030267">
    <property type="term" value="F:glyoxylate reductase (NADPH) activity"/>
    <property type="evidence" value="ECO:0007669"/>
    <property type="project" value="TreeGrafter"/>
</dbReference>
<protein>
    <submittedName>
        <fullName evidence="6">D-glycerate dehydrogenase</fullName>
    </submittedName>
</protein>
<reference evidence="6 7" key="1">
    <citation type="submission" date="2019-10" db="EMBL/GenBank/DDBJ databases">
        <title>Gracilibacillus sp. nov. isolated from rice seeds.</title>
        <authorList>
            <person name="He S."/>
        </authorList>
    </citation>
    <scope>NUCLEOTIDE SEQUENCE [LARGE SCALE GENOMIC DNA]</scope>
    <source>
        <strain evidence="6 7">TD8</strain>
    </source>
</reference>
<dbReference type="GO" id="GO:0051287">
    <property type="term" value="F:NAD binding"/>
    <property type="evidence" value="ECO:0007669"/>
    <property type="project" value="InterPro"/>
</dbReference>
<dbReference type="PANTHER" id="PTHR10996:SF283">
    <property type="entry name" value="GLYOXYLATE_HYDROXYPYRUVATE REDUCTASE B"/>
    <property type="match status" value="1"/>
</dbReference>
<comment type="caution">
    <text evidence="6">The sequence shown here is derived from an EMBL/GenBank/DDBJ whole genome shotgun (WGS) entry which is preliminary data.</text>
</comment>
<keyword evidence="2 3" id="KW-0560">Oxidoreductase</keyword>
<evidence type="ECO:0000313" key="7">
    <source>
        <dbReference type="Proteomes" id="UP000480246"/>
    </source>
</evidence>
<dbReference type="CDD" id="cd05301">
    <property type="entry name" value="GDH"/>
    <property type="match status" value="1"/>
</dbReference>
<dbReference type="InterPro" id="IPR006139">
    <property type="entry name" value="D-isomer_2_OHA_DH_cat_dom"/>
</dbReference>
<dbReference type="GO" id="GO:0005829">
    <property type="term" value="C:cytosol"/>
    <property type="evidence" value="ECO:0007669"/>
    <property type="project" value="TreeGrafter"/>
</dbReference>
<dbReference type="SUPFAM" id="SSF52283">
    <property type="entry name" value="Formate/glycerate dehydrogenase catalytic domain-like"/>
    <property type="match status" value="1"/>
</dbReference>
<evidence type="ECO:0000259" key="5">
    <source>
        <dbReference type="Pfam" id="PF02826"/>
    </source>
</evidence>
<sequence>MKKKVLVTEPIPQKVIDYLESEVELERWDKSEKMPRELLLQKIPSFHGLITSKDKIDQEFLQTAKNIEGVSNISVGYDNLDIEALKASKVIATHTPYVLDETVADLIFGLILATARRIPELQQYVREGNWNRSVDQSLFGYNVHHKKLGIIGMGRIGEKVARRAKLGFEMEVSYYNRSRKEDVEKELDVKYEEMNSLLQTSDFILLMTPLTKQTHHMINAEAFKMMKPTCFFINAARGAVVDEEAMINALENKEILGAGLDVFEQEPVAKDNPLLEMDNVVTLPHVGSATAETREEMKLFAAKNMLQLLKGEKPDALIKELQ</sequence>
<dbReference type="InterPro" id="IPR050223">
    <property type="entry name" value="D-isomer_2-hydroxyacid_DH"/>
</dbReference>
<keyword evidence="7" id="KW-1185">Reference proteome</keyword>
<proteinExistence type="inferred from homology"/>
<evidence type="ECO:0000259" key="4">
    <source>
        <dbReference type="Pfam" id="PF00389"/>
    </source>
</evidence>
<dbReference type="SUPFAM" id="SSF51735">
    <property type="entry name" value="NAD(P)-binding Rossmann-fold domains"/>
    <property type="match status" value="1"/>
</dbReference>
<dbReference type="Proteomes" id="UP000480246">
    <property type="component" value="Unassembled WGS sequence"/>
</dbReference>
<evidence type="ECO:0000313" key="6">
    <source>
        <dbReference type="EMBL" id="KAB8131318.1"/>
    </source>
</evidence>
<comment type="similarity">
    <text evidence="1 3">Belongs to the D-isomer specific 2-hydroxyacid dehydrogenase family.</text>
</comment>
<dbReference type="Pfam" id="PF02826">
    <property type="entry name" value="2-Hacid_dh_C"/>
    <property type="match status" value="1"/>
</dbReference>
<dbReference type="InterPro" id="IPR006140">
    <property type="entry name" value="D-isomer_DH_NAD-bd"/>
</dbReference>
<dbReference type="GO" id="GO:0016618">
    <property type="term" value="F:hydroxypyruvate reductase [NAD(P)H] activity"/>
    <property type="evidence" value="ECO:0007669"/>
    <property type="project" value="TreeGrafter"/>
</dbReference>
<evidence type="ECO:0000256" key="1">
    <source>
        <dbReference type="ARBA" id="ARBA00005854"/>
    </source>
</evidence>
<dbReference type="InterPro" id="IPR036291">
    <property type="entry name" value="NAD(P)-bd_dom_sf"/>
</dbReference>
<dbReference type="EMBL" id="WEID01000067">
    <property type="protein sequence ID" value="KAB8131318.1"/>
    <property type="molecule type" value="Genomic_DNA"/>
</dbReference>
<dbReference type="Gene3D" id="3.40.50.720">
    <property type="entry name" value="NAD(P)-binding Rossmann-like Domain"/>
    <property type="match status" value="2"/>
</dbReference>
<gene>
    <name evidence="6" type="ORF">F9U64_13420</name>
</gene>
<dbReference type="AlphaFoldDB" id="A0A7C8KPD4"/>
<dbReference type="PROSITE" id="PS00671">
    <property type="entry name" value="D_2_HYDROXYACID_DH_3"/>
    <property type="match status" value="1"/>
</dbReference>
<evidence type="ECO:0000256" key="3">
    <source>
        <dbReference type="RuleBase" id="RU003719"/>
    </source>
</evidence>
<dbReference type="InterPro" id="IPR029752">
    <property type="entry name" value="D-isomer_DH_CS1"/>
</dbReference>
<dbReference type="OrthoDB" id="9805416at2"/>